<evidence type="ECO:0000313" key="2">
    <source>
        <dbReference type="EMBL" id="AOG60960.1"/>
    </source>
</evidence>
<feature type="signal peptide" evidence="1">
    <location>
        <begin position="1"/>
        <end position="23"/>
    </location>
</feature>
<dbReference type="RefSeq" id="WP_069117307.1">
    <property type="nucleotide sequence ID" value="NZ_CP017015.1"/>
</dbReference>
<dbReference type="InterPro" id="IPR054816">
    <property type="entry name" value="Lipoprotein_mollicutes-type_CS"/>
</dbReference>
<dbReference type="AlphaFoldDB" id="A0A1B3SM23"/>
<evidence type="ECO:0000313" key="3">
    <source>
        <dbReference type="Proteomes" id="UP000094378"/>
    </source>
</evidence>
<dbReference type="Pfam" id="PF05215">
    <property type="entry name" value="Spiralin"/>
    <property type="match status" value="1"/>
</dbReference>
<reference evidence="2 3" key="1">
    <citation type="submission" date="2016-08" db="EMBL/GenBank/DDBJ databases">
        <title>Complete genome sequence of Spiroplasma helicoides TABS-2 (DSM 22551).</title>
        <authorList>
            <person name="Shen W.-Y."/>
            <person name="Lo W.-S."/>
            <person name="Lai Y.-C."/>
            <person name="Kuo C.-H."/>
        </authorList>
    </citation>
    <scope>NUCLEOTIDE SEQUENCE [LARGE SCALE GENOMIC DNA]</scope>
    <source>
        <strain evidence="2 3">TABS-2</strain>
    </source>
</reference>
<evidence type="ECO:0000256" key="1">
    <source>
        <dbReference type="SAM" id="SignalP"/>
    </source>
</evidence>
<dbReference type="GO" id="GO:0016020">
    <property type="term" value="C:membrane"/>
    <property type="evidence" value="ECO:0007669"/>
    <property type="project" value="InterPro"/>
</dbReference>
<feature type="chain" id="PRO_5008554062" description="Spiralin-like protein" evidence="1">
    <location>
        <begin position="24"/>
        <end position="319"/>
    </location>
</feature>
<accession>A0A1B3SM23</accession>
<dbReference type="Proteomes" id="UP000094378">
    <property type="component" value="Chromosome"/>
</dbReference>
<dbReference type="NCBIfam" id="NF038029">
    <property type="entry name" value="LP_plasma"/>
    <property type="match status" value="1"/>
</dbReference>
<dbReference type="KEGG" id="shj:SHELI_v1c10130"/>
<keyword evidence="1" id="KW-0732">Signal</keyword>
<organism evidence="2 3">
    <name type="scientific">Spiroplasma helicoides</name>
    <dbReference type="NCBI Taxonomy" id="216938"/>
    <lineage>
        <taxon>Bacteria</taxon>
        <taxon>Bacillati</taxon>
        <taxon>Mycoplasmatota</taxon>
        <taxon>Mollicutes</taxon>
        <taxon>Entomoplasmatales</taxon>
        <taxon>Spiroplasmataceae</taxon>
        <taxon>Spiroplasma</taxon>
    </lineage>
</organism>
<name>A0A1B3SM23_9MOLU</name>
<gene>
    <name evidence="2" type="ORF">SHELI_v1c10130</name>
</gene>
<dbReference type="InterPro" id="IPR007880">
    <property type="entry name" value="Spiralin"/>
</dbReference>
<dbReference type="OrthoDB" id="391057at2"/>
<evidence type="ECO:0008006" key="4">
    <source>
        <dbReference type="Google" id="ProtNLM"/>
    </source>
</evidence>
<sequence>MKKLLSLLAATGLVATSGSVAVACNKKADDKGTATTKKDLSTITGDSLKLAPDANDEAAAKKAVISQIKAKLTVTVVETTDVAFSDFKAAESSDKPGSIVVTAAEKSTLVTGKATFALTFKAAEAAKPSIPDVNAQEVKIGETKSFDVTVENGDGSSVMTAAVKSGETFLEDIKVATDSSNKNKFTVSYKGKSKSDSATIVLTYKDVTKNVTVKVSEAEVAKTPVLSFSEAPSNPVDLSDKQPKTFTVKVENPVTSRKITVDLGTAEASLTLGEIGGTDAAQTFTLTAKAKIEQAVVITVKYEGATSNLTFNVSAATYQ</sequence>
<dbReference type="STRING" id="216938.SHELI_v1c10130"/>
<dbReference type="PROSITE" id="PS51257">
    <property type="entry name" value="PROKAR_LIPOPROTEIN"/>
    <property type="match status" value="1"/>
</dbReference>
<dbReference type="NCBIfam" id="NF045726">
    <property type="entry name" value="XXplasma_LP"/>
    <property type="match status" value="1"/>
</dbReference>
<proteinExistence type="predicted"/>
<dbReference type="EMBL" id="CP017015">
    <property type="protein sequence ID" value="AOG60960.1"/>
    <property type="molecule type" value="Genomic_DNA"/>
</dbReference>
<protein>
    <recommendedName>
        <fullName evidence="4">Spiralin-like protein</fullName>
    </recommendedName>
</protein>
<keyword evidence="3" id="KW-1185">Reference proteome</keyword>